<dbReference type="GO" id="GO:0005737">
    <property type="term" value="C:cytoplasm"/>
    <property type="evidence" value="ECO:0007669"/>
    <property type="project" value="TreeGrafter"/>
</dbReference>
<dbReference type="InterPro" id="IPR002109">
    <property type="entry name" value="Glutaredoxin"/>
</dbReference>
<evidence type="ECO:0000256" key="2">
    <source>
        <dbReference type="ARBA" id="ARBA00023002"/>
    </source>
</evidence>
<dbReference type="GO" id="GO:0034599">
    <property type="term" value="P:cellular response to oxidative stress"/>
    <property type="evidence" value="ECO:0007669"/>
    <property type="project" value="InterPro"/>
</dbReference>
<organism evidence="6 7">
    <name type="scientific">Mergibacter septicus</name>
    <dbReference type="NCBI Taxonomy" id="221402"/>
    <lineage>
        <taxon>Bacteria</taxon>
        <taxon>Pseudomonadati</taxon>
        <taxon>Pseudomonadota</taxon>
        <taxon>Gammaproteobacteria</taxon>
        <taxon>Pasteurellales</taxon>
        <taxon>Pasteurellaceae</taxon>
        <taxon>Mergibacter</taxon>
    </lineage>
</organism>
<keyword evidence="1 6" id="KW-0575">Peroxidase</keyword>
<protein>
    <submittedName>
        <fullName evidence="6">Glutathione peroxidase</fullName>
    </submittedName>
</protein>
<name>A0A8E3SD73_9PAST</name>
<dbReference type="InterPro" id="IPR013766">
    <property type="entry name" value="Thioredoxin_domain"/>
</dbReference>
<dbReference type="PROSITE" id="PS51354">
    <property type="entry name" value="GLUTAREDOXIN_2"/>
    <property type="match status" value="1"/>
</dbReference>
<keyword evidence="3" id="KW-1015">Disulfide bond</keyword>
<dbReference type="EMBL" id="CP022011">
    <property type="protein sequence ID" value="QDJ15081.1"/>
    <property type="molecule type" value="Genomic_DNA"/>
</dbReference>
<dbReference type="CDD" id="cd03013">
    <property type="entry name" value="PRX5_like"/>
    <property type="match status" value="1"/>
</dbReference>
<dbReference type="Pfam" id="PF08534">
    <property type="entry name" value="Redoxin"/>
    <property type="match status" value="1"/>
</dbReference>
<dbReference type="Gene3D" id="3.40.30.10">
    <property type="entry name" value="Glutaredoxin"/>
    <property type="match status" value="2"/>
</dbReference>
<gene>
    <name evidence="6" type="ORF">CEP48_06390</name>
</gene>
<dbReference type="InterPro" id="IPR036249">
    <property type="entry name" value="Thioredoxin-like_sf"/>
</dbReference>
<feature type="active site" description="Cysteine sulfenic acid (-SOH) intermediate" evidence="5">
    <location>
        <position position="50"/>
    </location>
</feature>
<proteinExistence type="predicted"/>
<evidence type="ECO:0000256" key="5">
    <source>
        <dbReference type="PIRSR" id="PIRSR637944-1"/>
    </source>
</evidence>
<dbReference type="GO" id="GO:0008379">
    <property type="term" value="F:thioredoxin peroxidase activity"/>
    <property type="evidence" value="ECO:0007669"/>
    <property type="project" value="InterPro"/>
</dbReference>
<dbReference type="PROSITE" id="PS00195">
    <property type="entry name" value="GLUTAREDOXIN_1"/>
    <property type="match status" value="1"/>
</dbReference>
<dbReference type="Proteomes" id="UP000955338">
    <property type="component" value="Chromosome"/>
</dbReference>
<dbReference type="Pfam" id="PF00462">
    <property type="entry name" value="Glutaredoxin"/>
    <property type="match status" value="1"/>
</dbReference>
<keyword evidence="2" id="KW-0560">Oxidoreductase</keyword>
<keyword evidence="4" id="KW-0676">Redox-active center</keyword>
<dbReference type="RefSeq" id="WP_261920398.1">
    <property type="nucleotide sequence ID" value="NZ_CP022011.1"/>
</dbReference>
<reference evidence="6" key="1">
    <citation type="submission" date="2017-06" db="EMBL/GenBank/DDBJ databases">
        <title>Genome sequencing of pathogenic and non-pathogenic strains within Bisgaard taxon 40.</title>
        <authorList>
            <person name="Ladner J.T."/>
            <person name="Lovett S.P."/>
            <person name="Koroleva G."/>
            <person name="Lorch J.M."/>
        </authorList>
    </citation>
    <scope>NUCLEOTIDE SEQUENCE</scope>
    <source>
        <strain evidence="6">27576-1-I1</strain>
    </source>
</reference>
<dbReference type="PRINTS" id="PR00160">
    <property type="entry name" value="GLUTAREDOXIN"/>
</dbReference>
<dbReference type="InterPro" id="IPR014025">
    <property type="entry name" value="Glutaredoxin_subgr"/>
</dbReference>
<dbReference type="GO" id="GO:0042744">
    <property type="term" value="P:hydrogen peroxide catabolic process"/>
    <property type="evidence" value="ECO:0007669"/>
    <property type="project" value="TreeGrafter"/>
</dbReference>
<evidence type="ECO:0000313" key="7">
    <source>
        <dbReference type="Proteomes" id="UP000955338"/>
    </source>
</evidence>
<evidence type="ECO:0000256" key="1">
    <source>
        <dbReference type="ARBA" id="ARBA00022559"/>
    </source>
</evidence>
<dbReference type="SUPFAM" id="SSF52833">
    <property type="entry name" value="Thioredoxin-like"/>
    <property type="match status" value="1"/>
</dbReference>
<evidence type="ECO:0000313" key="6">
    <source>
        <dbReference type="EMBL" id="QDJ15081.1"/>
    </source>
</evidence>
<sequence length="243" mass="26774">MSQNLEGKKLPEVTFKIYQDGTWVSPTTSELFDNKTIVLFGLPGAFTPACSISHLPRYNQLADTFKRYGVDDVLVVSVNDTFVMNAWKKAEKADKVTFIPDGNGEFSQALGLLSPKTAIGLGDRSRRYSMLVKNGVVEKFFIEEDDHDVTVSGADAMLAYIAPNHQEQIATLFTKTDCPYCAKAKQLLTDHHIQYDEIVIGKNATADSLKAVSGRTTVPQVFINGKHIGGSDDLEKYLADNTC</sequence>
<evidence type="ECO:0000256" key="3">
    <source>
        <dbReference type="ARBA" id="ARBA00023157"/>
    </source>
</evidence>
<dbReference type="GO" id="GO:0045454">
    <property type="term" value="P:cell redox homeostasis"/>
    <property type="evidence" value="ECO:0007669"/>
    <property type="project" value="TreeGrafter"/>
</dbReference>
<accession>A0A8E3SD73</accession>
<dbReference type="PROSITE" id="PS51352">
    <property type="entry name" value="THIOREDOXIN_2"/>
    <property type="match status" value="1"/>
</dbReference>
<keyword evidence="7" id="KW-1185">Reference proteome</keyword>
<dbReference type="InterPro" id="IPR013740">
    <property type="entry name" value="Redoxin"/>
</dbReference>
<evidence type="ECO:0000256" key="4">
    <source>
        <dbReference type="ARBA" id="ARBA00023284"/>
    </source>
</evidence>
<dbReference type="PANTHER" id="PTHR10430:SF16">
    <property type="entry name" value="PEROXIREDOXIN-5, MITOCHONDRIAL"/>
    <property type="match status" value="1"/>
</dbReference>
<dbReference type="AlphaFoldDB" id="A0A8E3SD73"/>
<dbReference type="InterPro" id="IPR011906">
    <property type="entry name" value="Glutaredoxin_dom"/>
</dbReference>
<dbReference type="PANTHER" id="PTHR10430">
    <property type="entry name" value="PEROXIREDOXIN"/>
    <property type="match status" value="1"/>
</dbReference>
<dbReference type="InterPro" id="IPR037944">
    <property type="entry name" value="PRX5-like"/>
</dbReference>
<dbReference type="InterPro" id="IPR011767">
    <property type="entry name" value="GLR_AS"/>
</dbReference>
<dbReference type="NCBIfam" id="TIGR02190">
    <property type="entry name" value="GlrX-dom"/>
    <property type="match status" value="1"/>
</dbReference>